<dbReference type="Proteomes" id="UP000305198">
    <property type="component" value="Unassembled WGS sequence"/>
</dbReference>
<dbReference type="InterPro" id="IPR032092">
    <property type="entry name" value="PilW"/>
</dbReference>
<dbReference type="InterPro" id="IPR012902">
    <property type="entry name" value="N_methyl_site"/>
</dbReference>
<proteinExistence type="predicted"/>
<keyword evidence="1" id="KW-1133">Transmembrane helix</keyword>
<dbReference type="RefSeq" id="WP_136868892.1">
    <property type="nucleotide sequence ID" value="NZ_SWAV01000001.1"/>
</dbReference>
<dbReference type="EMBL" id="SWAV01000001">
    <property type="protein sequence ID" value="TKA93535.1"/>
    <property type="molecule type" value="Genomic_DNA"/>
</dbReference>
<dbReference type="AlphaFoldDB" id="A0A4U0YPM2"/>
<evidence type="ECO:0000256" key="1">
    <source>
        <dbReference type="SAM" id="Phobius"/>
    </source>
</evidence>
<dbReference type="GO" id="GO:0043683">
    <property type="term" value="P:type IV pilus assembly"/>
    <property type="evidence" value="ECO:0007669"/>
    <property type="project" value="InterPro"/>
</dbReference>
<dbReference type="Pfam" id="PF16074">
    <property type="entry name" value="PilW"/>
    <property type="match status" value="1"/>
</dbReference>
<gene>
    <name evidence="2" type="ORF">FA869_05085</name>
</gene>
<organism evidence="2 3">
    <name type="scientific">Halopseudomonas bauzanensis</name>
    <dbReference type="NCBI Taxonomy" id="653930"/>
    <lineage>
        <taxon>Bacteria</taxon>
        <taxon>Pseudomonadati</taxon>
        <taxon>Pseudomonadota</taxon>
        <taxon>Gammaproteobacteria</taxon>
        <taxon>Pseudomonadales</taxon>
        <taxon>Pseudomonadaceae</taxon>
        <taxon>Halopseudomonas</taxon>
    </lineage>
</organism>
<dbReference type="Pfam" id="PF07963">
    <property type="entry name" value="N_methyl"/>
    <property type="match status" value="1"/>
</dbReference>
<keyword evidence="1" id="KW-0812">Transmembrane</keyword>
<feature type="transmembrane region" description="Helical" evidence="1">
    <location>
        <begin position="7"/>
        <end position="32"/>
    </location>
</feature>
<reference evidence="2 3" key="1">
    <citation type="submission" date="2019-04" db="EMBL/GenBank/DDBJ databases">
        <title>Crypto-aerobic microbial life in anoxic (sulfidic) marine sediments.</title>
        <authorList>
            <person name="Bhattacharya S."/>
            <person name="Roy C."/>
            <person name="Mondal N."/>
            <person name="Sarkar J."/>
            <person name="Mandal S."/>
            <person name="Rameez M.J."/>
            <person name="Ghosh W."/>
        </authorList>
    </citation>
    <scope>NUCLEOTIDE SEQUENCE [LARGE SCALE GENOMIC DNA]</scope>
    <source>
        <strain evidence="2 3">SBBB</strain>
    </source>
</reference>
<dbReference type="PROSITE" id="PS00409">
    <property type="entry name" value="PROKAR_NTER_METHYL"/>
    <property type="match status" value="1"/>
</dbReference>
<name>A0A4U0YPM2_9GAMM</name>
<sequence>MKHTQKGLTLIELMVALLLGLIFSAAAFQLLLTNQRTFELQQTLASLQEDGQMALRYMSADIRNAGRGNILQGTIPPVILDSTSTHGHSQNGTSHDELVIQYFGTSDCQGTTDSSEVEIINRYYVNGGRLLCSGSLSAGTVELLNGVDSFQIQYGLDTDKDENLGVTRFVNASATMLDASDEDTDDAPVLVAIRLAILLSSEELNQQTPNSSSTHYVLDQQVTSPSDRRIRRVFSTTVHIRNYDSEEV</sequence>
<keyword evidence="1" id="KW-0472">Membrane</keyword>
<dbReference type="NCBIfam" id="TIGR02532">
    <property type="entry name" value="IV_pilin_GFxxxE"/>
    <property type="match status" value="1"/>
</dbReference>
<protein>
    <submittedName>
        <fullName evidence="2">Prepilin-type N-terminal cleavage/methylation domain-containing protein</fullName>
    </submittedName>
</protein>
<evidence type="ECO:0000313" key="2">
    <source>
        <dbReference type="EMBL" id="TKA93535.1"/>
    </source>
</evidence>
<accession>A0A4U0YPM2</accession>
<comment type="caution">
    <text evidence="2">The sequence shown here is derived from an EMBL/GenBank/DDBJ whole genome shotgun (WGS) entry which is preliminary data.</text>
</comment>
<evidence type="ECO:0000313" key="3">
    <source>
        <dbReference type="Proteomes" id="UP000305198"/>
    </source>
</evidence>